<name>A0A8T7M9X9_9CHLR</name>
<evidence type="ECO:0000313" key="8">
    <source>
        <dbReference type="Proteomes" id="UP000521676"/>
    </source>
</evidence>
<evidence type="ECO:0000256" key="3">
    <source>
        <dbReference type="PROSITE-ProRule" id="PRU01091"/>
    </source>
</evidence>
<reference evidence="6 8" key="1">
    <citation type="submission" date="2020-06" db="EMBL/GenBank/DDBJ databases">
        <title>Anoxygenic phototrophic Chloroflexota member uses a Type I reaction center.</title>
        <authorList>
            <person name="Tsuji J.M."/>
            <person name="Shaw N.A."/>
            <person name="Nagashima S."/>
            <person name="Venkiteswaran J."/>
            <person name="Schiff S.L."/>
            <person name="Hanada S."/>
            <person name="Tank M."/>
            <person name="Neufeld J.D."/>
        </authorList>
    </citation>
    <scope>NUCLEOTIDE SEQUENCE [LARGE SCALE GENOMIC DNA]</scope>
    <source>
        <strain evidence="6">L227-S17</strain>
    </source>
</reference>
<evidence type="ECO:0000313" key="9">
    <source>
        <dbReference type="Proteomes" id="UP001431572"/>
    </source>
</evidence>
<dbReference type="PANTHER" id="PTHR48111:SF50">
    <property type="entry name" value="KDP OPERON TRANSCRIPTIONAL REGULATORY PROTEIN KDPE"/>
    <property type="match status" value="1"/>
</dbReference>
<accession>A0A8T7M9X9</accession>
<feature type="domain" description="OmpR/PhoB-type" evidence="5">
    <location>
        <begin position="177"/>
        <end position="276"/>
    </location>
</feature>
<dbReference type="EMBL" id="CP128400">
    <property type="protein sequence ID" value="WJW68724.1"/>
    <property type="molecule type" value="Genomic_DNA"/>
</dbReference>
<dbReference type="EMBL" id="JACATZ010000003">
    <property type="protein sequence ID" value="NWJ48793.1"/>
    <property type="molecule type" value="Genomic_DNA"/>
</dbReference>
<dbReference type="PROSITE" id="PS51755">
    <property type="entry name" value="OMPR_PHOB"/>
    <property type="match status" value="1"/>
</dbReference>
<dbReference type="CDD" id="cd00383">
    <property type="entry name" value="trans_reg_C"/>
    <property type="match status" value="1"/>
</dbReference>
<dbReference type="InterPro" id="IPR039420">
    <property type="entry name" value="WalR-like"/>
</dbReference>
<feature type="domain" description="Response regulatory" evidence="4">
    <location>
        <begin position="2"/>
        <end position="118"/>
    </location>
</feature>
<dbReference type="Proteomes" id="UP000521676">
    <property type="component" value="Unassembled WGS sequence"/>
</dbReference>
<dbReference type="GO" id="GO:0006355">
    <property type="term" value="P:regulation of DNA-templated transcription"/>
    <property type="evidence" value="ECO:0007669"/>
    <property type="project" value="InterPro"/>
</dbReference>
<evidence type="ECO:0000256" key="1">
    <source>
        <dbReference type="ARBA" id="ARBA00023125"/>
    </source>
</evidence>
<dbReference type="Gene3D" id="1.10.10.10">
    <property type="entry name" value="Winged helix-like DNA-binding domain superfamily/Winged helix DNA-binding domain"/>
    <property type="match status" value="1"/>
</dbReference>
<sequence>MKILVIDDELEILTNLVYLLEAEGYEVLSAQNGTTGINLAKQFQPALIISDIMMPGISGYQVLESLRKDPATLTIPFVFLSAKSTHDDIRHGMQLGAEDYISKPFSQDELLEAVRVRLERHASLKSSILMSVSSELLTAANSIKQLISTIQDENNAVYNEVAPEQEATPVAAPHPAPSVFVSHKLTVDFELRIAMVEGREIKLSPHQFQLLHYLIDNAGKIVTHKNILFNVWGSKYENETQYLHVCINQLRQKIEPDPSKPRYIITERGFGYRFRSGSINT</sequence>
<feature type="DNA-binding region" description="OmpR/PhoB-type" evidence="3">
    <location>
        <begin position="177"/>
        <end position="276"/>
    </location>
</feature>
<dbReference type="InterPro" id="IPR016032">
    <property type="entry name" value="Sig_transdc_resp-reg_C-effctor"/>
</dbReference>
<dbReference type="InterPro" id="IPR011006">
    <property type="entry name" value="CheY-like_superfamily"/>
</dbReference>
<gene>
    <name evidence="6" type="ORF">HXX08_23285</name>
    <name evidence="7" type="ORF">OZ401_004340</name>
</gene>
<organism evidence="6 8">
    <name type="scientific">Candidatus Chlorohelix allophototropha</name>
    <dbReference type="NCBI Taxonomy" id="3003348"/>
    <lineage>
        <taxon>Bacteria</taxon>
        <taxon>Bacillati</taxon>
        <taxon>Chloroflexota</taxon>
        <taxon>Chloroflexia</taxon>
        <taxon>Candidatus Chloroheliales</taxon>
        <taxon>Candidatus Chloroheliaceae</taxon>
        <taxon>Candidatus Chlorohelix</taxon>
    </lineage>
</organism>
<feature type="modified residue" description="4-aspartylphosphate" evidence="2">
    <location>
        <position position="51"/>
    </location>
</feature>
<dbReference type="InterPro" id="IPR036388">
    <property type="entry name" value="WH-like_DNA-bd_sf"/>
</dbReference>
<dbReference type="SMART" id="SM00448">
    <property type="entry name" value="REC"/>
    <property type="match status" value="1"/>
</dbReference>
<dbReference type="GO" id="GO:0032993">
    <property type="term" value="C:protein-DNA complex"/>
    <property type="evidence" value="ECO:0007669"/>
    <property type="project" value="TreeGrafter"/>
</dbReference>
<dbReference type="SUPFAM" id="SSF52172">
    <property type="entry name" value="CheY-like"/>
    <property type="match status" value="1"/>
</dbReference>
<dbReference type="Proteomes" id="UP001431572">
    <property type="component" value="Chromosome 2"/>
</dbReference>
<dbReference type="InterPro" id="IPR001789">
    <property type="entry name" value="Sig_transdc_resp-reg_receiver"/>
</dbReference>
<evidence type="ECO:0000259" key="5">
    <source>
        <dbReference type="PROSITE" id="PS51755"/>
    </source>
</evidence>
<protein>
    <submittedName>
        <fullName evidence="6">Response regulator transcription factor</fullName>
    </submittedName>
</protein>
<dbReference type="AlphaFoldDB" id="A0A8T7M9X9"/>
<dbReference type="GO" id="GO:0000976">
    <property type="term" value="F:transcription cis-regulatory region binding"/>
    <property type="evidence" value="ECO:0007669"/>
    <property type="project" value="TreeGrafter"/>
</dbReference>
<dbReference type="GO" id="GO:0000156">
    <property type="term" value="F:phosphorelay response regulator activity"/>
    <property type="evidence" value="ECO:0007669"/>
    <property type="project" value="TreeGrafter"/>
</dbReference>
<dbReference type="GO" id="GO:0005829">
    <property type="term" value="C:cytosol"/>
    <property type="evidence" value="ECO:0007669"/>
    <property type="project" value="TreeGrafter"/>
</dbReference>
<dbReference type="Pfam" id="PF00486">
    <property type="entry name" value="Trans_reg_C"/>
    <property type="match status" value="1"/>
</dbReference>
<evidence type="ECO:0000259" key="4">
    <source>
        <dbReference type="PROSITE" id="PS50110"/>
    </source>
</evidence>
<keyword evidence="1 3" id="KW-0238">DNA-binding</keyword>
<dbReference type="Pfam" id="PF00072">
    <property type="entry name" value="Response_reg"/>
    <property type="match status" value="1"/>
</dbReference>
<dbReference type="InterPro" id="IPR001867">
    <property type="entry name" value="OmpR/PhoB-type_DNA-bd"/>
</dbReference>
<dbReference type="Gene3D" id="3.40.50.2300">
    <property type="match status" value="1"/>
</dbReference>
<keyword evidence="9" id="KW-1185">Reference proteome</keyword>
<dbReference type="SUPFAM" id="SSF46894">
    <property type="entry name" value="C-terminal effector domain of the bipartite response regulators"/>
    <property type="match status" value="1"/>
</dbReference>
<dbReference type="PROSITE" id="PS50110">
    <property type="entry name" value="RESPONSE_REGULATORY"/>
    <property type="match status" value="1"/>
</dbReference>
<evidence type="ECO:0000313" key="6">
    <source>
        <dbReference type="EMBL" id="NWJ48793.1"/>
    </source>
</evidence>
<dbReference type="SMART" id="SM00862">
    <property type="entry name" value="Trans_reg_C"/>
    <property type="match status" value="1"/>
</dbReference>
<dbReference type="PANTHER" id="PTHR48111">
    <property type="entry name" value="REGULATOR OF RPOS"/>
    <property type="match status" value="1"/>
</dbReference>
<proteinExistence type="predicted"/>
<dbReference type="CDD" id="cd17574">
    <property type="entry name" value="REC_OmpR"/>
    <property type="match status" value="1"/>
</dbReference>
<reference evidence="7" key="2">
    <citation type="journal article" date="2024" name="Nature">
        <title>Anoxygenic phototroph of the Chloroflexota uses a type I reaction centre.</title>
        <authorList>
            <person name="Tsuji J.M."/>
            <person name="Shaw N.A."/>
            <person name="Nagashima S."/>
            <person name="Venkiteswaran J.J."/>
            <person name="Schiff S.L."/>
            <person name="Watanabe T."/>
            <person name="Fukui M."/>
            <person name="Hanada S."/>
            <person name="Tank M."/>
            <person name="Neufeld J.D."/>
        </authorList>
    </citation>
    <scope>NUCLEOTIDE SEQUENCE</scope>
    <source>
        <strain evidence="7">L227-S17</strain>
    </source>
</reference>
<evidence type="ECO:0000313" key="7">
    <source>
        <dbReference type="EMBL" id="WJW68724.1"/>
    </source>
</evidence>
<dbReference type="RefSeq" id="WP_341470630.1">
    <property type="nucleotide sequence ID" value="NZ_CP128400.1"/>
</dbReference>
<keyword evidence="2" id="KW-0597">Phosphoprotein</keyword>
<evidence type="ECO:0000256" key="2">
    <source>
        <dbReference type="PROSITE-ProRule" id="PRU00169"/>
    </source>
</evidence>